<gene>
    <name evidence="1" type="ORF">J4P90_25660</name>
</gene>
<evidence type="ECO:0000313" key="1">
    <source>
        <dbReference type="EMBL" id="MBO1628510.1"/>
    </source>
</evidence>
<sequence>MYFVNKEHERNYITLMREKGFSPGQNPEYEAAYYITAHPEIYKCFDWSVYSTPNSPLGSFLYTYDDDEDEKEETKGYSFAPLTESTWQLVKVGQSLFNGYNVNLSDFPLYNEEMFNVLMQACRIRGRI</sequence>
<organism evidence="1 2">
    <name type="scientific">Bacillus arachidis</name>
    <dbReference type="NCBI Taxonomy" id="2819290"/>
    <lineage>
        <taxon>Bacteria</taxon>
        <taxon>Bacillati</taxon>
        <taxon>Bacillota</taxon>
        <taxon>Bacilli</taxon>
        <taxon>Bacillales</taxon>
        <taxon>Bacillaceae</taxon>
        <taxon>Bacillus</taxon>
    </lineage>
</organism>
<evidence type="ECO:0000313" key="2">
    <source>
        <dbReference type="Proteomes" id="UP000677611"/>
    </source>
</evidence>
<dbReference type="EMBL" id="JAGDQJ010000053">
    <property type="protein sequence ID" value="MBO1628510.1"/>
    <property type="molecule type" value="Genomic_DNA"/>
</dbReference>
<protein>
    <submittedName>
        <fullName evidence="1">Uncharacterized protein</fullName>
    </submittedName>
</protein>
<dbReference type="RefSeq" id="WP_208019512.1">
    <property type="nucleotide sequence ID" value="NZ_JAGDQJ010000053.1"/>
</dbReference>
<comment type="caution">
    <text evidence="1">The sequence shown here is derived from an EMBL/GenBank/DDBJ whole genome shotgun (WGS) entry which is preliminary data.</text>
</comment>
<name>A0ABS3P5Y0_9BACI</name>
<proteinExistence type="predicted"/>
<reference evidence="1 2" key="1">
    <citation type="submission" date="2021-03" db="EMBL/GenBank/DDBJ databases">
        <title>Identification of novel Bacillus strains.</title>
        <authorList>
            <person name="Xiao Z."/>
            <person name="Li Y."/>
            <person name="Shen J."/>
        </authorList>
    </citation>
    <scope>NUCLEOTIDE SEQUENCE [LARGE SCALE GENOMIC DNA]</scope>
    <source>
        <strain evidence="1 2">SY8</strain>
    </source>
</reference>
<accession>A0ABS3P5Y0</accession>
<keyword evidence="2" id="KW-1185">Reference proteome</keyword>
<dbReference type="Proteomes" id="UP000677611">
    <property type="component" value="Unassembled WGS sequence"/>
</dbReference>